<dbReference type="SUPFAM" id="SSF56436">
    <property type="entry name" value="C-type lectin-like"/>
    <property type="match status" value="1"/>
</dbReference>
<organism evidence="3 4">
    <name type="scientific">Desulfuromonas soudanensis</name>
    <dbReference type="NCBI Taxonomy" id="1603606"/>
    <lineage>
        <taxon>Bacteria</taxon>
        <taxon>Pseudomonadati</taxon>
        <taxon>Thermodesulfobacteriota</taxon>
        <taxon>Desulfuromonadia</taxon>
        <taxon>Desulfuromonadales</taxon>
        <taxon>Desulfuromonadaceae</taxon>
        <taxon>Desulfuromonas</taxon>
    </lineage>
</organism>
<dbReference type="RefSeq" id="WP_053549665.1">
    <property type="nucleotide sequence ID" value="NZ_CP010802.1"/>
</dbReference>
<dbReference type="InterPro" id="IPR016187">
    <property type="entry name" value="CTDL_fold"/>
</dbReference>
<dbReference type="OrthoDB" id="9768004at2"/>
<dbReference type="PATRIC" id="fig|1603606.3.peg.730"/>
<dbReference type="GO" id="GO:0120147">
    <property type="term" value="F:formylglycine-generating oxidase activity"/>
    <property type="evidence" value="ECO:0007669"/>
    <property type="project" value="TreeGrafter"/>
</dbReference>
<evidence type="ECO:0000313" key="4">
    <source>
        <dbReference type="Proteomes" id="UP000057158"/>
    </source>
</evidence>
<dbReference type="KEGG" id="des:DSOUD_0670"/>
<feature type="domain" description="Sulfatase-modifying factor enzyme-like" evidence="2">
    <location>
        <begin position="36"/>
        <end position="258"/>
    </location>
</feature>
<dbReference type="Proteomes" id="UP000057158">
    <property type="component" value="Chromosome"/>
</dbReference>
<feature type="chain" id="PRO_5005791954" evidence="1">
    <location>
        <begin position="19"/>
        <end position="270"/>
    </location>
</feature>
<feature type="signal peptide" evidence="1">
    <location>
        <begin position="1"/>
        <end position="18"/>
    </location>
</feature>
<keyword evidence="1" id="KW-0732">Signal</keyword>
<dbReference type="STRING" id="1603606.DSOUD_0670"/>
<reference evidence="3 4" key="1">
    <citation type="submission" date="2015-07" db="EMBL/GenBank/DDBJ databases">
        <title>Isolation and Genomic Characterization of a Novel Halophilic Metal-Reducing Deltaproteobacterium from the Deep Subsurface.</title>
        <authorList>
            <person name="Badalamenti J.P."/>
            <person name="Summers Z.M."/>
            <person name="Gralnick J.A."/>
            <person name="Bond D.R."/>
        </authorList>
    </citation>
    <scope>NUCLEOTIDE SEQUENCE [LARGE SCALE GENOMIC DNA]</scope>
    <source>
        <strain evidence="3 4">WTL</strain>
    </source>
</reference>
<dbReference type="Pfam" id="PF03781">
    <property type="entry name" value="FGE-sulfatase"/>
    <property type="match status" value="1"/>
</dbReference>
<accession>A0A0M4CZI7</accession>
<evidence type="ECO:0000259" key="2">
    <source>
        <dbReference type="Pfam" id="PF03781"/>
    </source>
</evidence>
<proteinExistence type="predicted"/>
<dbReference type="InterPro" id="IPR051043">
    <property type="entry name" value="Sulfatase_Mod_Factor_Kinase"/>
</dbReference>
<dbReference type="Gene3D" id="3.90.1580.10">
    <property type="entry name" value="paralog of FGE (formylglycine-generating enzyme)"/>
    <property type="match status" value="1"/>
</dbReference>
<name>A0A0M4CZI7_9BACT</name>
<evidence type="ECO:0000313" key="3">
    <source>
        <dbReference type="EMBL" id="ALC15458.1"/>
    </source>
</evidence>
<gene>
    <name evidence="3" type="ORF">DSOUD_0670</name>
</gene>
<dbReference type="PANTHER" id="PTHR23150">
    <property type="entry name" value="SULFATASE MODIFYING FACTOR 1, 2"/>
    <property type="match status" value="1"/>
</dbReference>
<protein>
    <submittedName>
        <fullName evidence="3">3-oxoalanine-generating protein</fullName>
    </submittedName>
</protein>
<dbReference type="EMBL" id="CP010802">
    <property type="protein sequence ID" value="ALC15458.1"/>
    <property type="molecule type" value="Genomic_DNA"/>
</dbReference>
<dbReference type="AlphaFoldDB" id="A0A0M4CZI7"/>
<sequence length="270" mass="29900">MVKTLALALSAISLFACAPISKTQPVSYIEPTTGMKFVHVKAGSYTMGDPTSARQESTPAHKVTLSDFHVGIYEVTFDQYDFFCKMTNREKPNDQNWGRGNRPVINVSWDEANAMAEWLNKQTGLPFSLPSEAQWEYFARANTSSDYWTGSNLPPNYAVCLDCGSQWDGLTTAPVGSFPPNGLGLYDTAGNVGEWVLDDPHDNYQNAPADGSAWLNADSQEKNYRGGAYSYHAGDLMSHLRDWTRRDAKKKDLGFRLVINDPSPVPAARN</sequence>
<dbReference type="InterPro" id="IPR005532">
    <property type="entry name" value="SUMF_dom"/>
</dbReference>
<dbReference type="PROSITE" id="PS51257">
    <property type="entry name" value="PROKAR_LIPOPROTEIN"/>
    <property type="match status" value="1"/>
</dbReference>
<dbReference type="InterPro" id="IPR042095">
    <property type="entry name" value="SUMF_sf"/>
</dbReference>
<evidence type="ECO:0000256" key="1">
    <source>
        <dbReference type="SAM" id="SignalP"/>
    </source>
</evidence>
<keyword evidence="4" id="KW-1185">Reference proteome</keyword>
<dbReference type="PANTHER" id="PTHR23150:SF35">
    <property type="entry name" value="BLL6746 PROTEIN"/>
    <property type="match status" value="1"/>
</dbReference>